<evidence type="ECO:0000256" key="8">
    <source>
        <dbReference type="ARBA" id="ARBA00049047"/>
    </source>
</evidence>
<evidence type="ECO:0000256" key="2">
    <source>
        <dbReference type="ARBA" id="ARBA00004733"/>
    </source>
</evidence>
<dbReference type="InterPro" id="IPR018204">
    <property type="entry name" value="Trp_synthase_alpha_AS"/>
</dbReference>
<dbReference type="FunFam" id="3.20.20.70:FF:000037">
    <property type="entry name" value="Tryptophan synthase alpha chain"/>
    <property type="match status" value="1"/>
</dbReference>
<name>A0A1Q2L0K1_9BACL</name>
<dbReference type="InterPro" id="IPR011060">
    <property type="entry name" value="RibuloseP-bd_barrel"/>
</dbReference>
<dbReference type="PROSITE" id="PS00167">
    <property type="entry name" value="TRP_SYNTHASE_ALPHA"/>
    <property type="match status" value="1"/>
</dbReference>
<dbReference type="InterPro" id="IPR002028">
    <property type="entry name" value="Trp_synthase_suA"/>
</dbReference>
<keyword evidence="7 9" id="KW-0456">Lyase</keyword>
<dbReference type="HAMAP" id="MF_00131">
    <property type="entry name" value="Trp_synth_alpha"/>
    <property type="match status" value="1"/>
</dbReference>
<gene>
    <name evidence="9" type="primary">trpA</name>
    <name evidence="11" type="ORF">B0X71_13365</name>
</gene>
<evidence type="ECO:0000313" key="12">
    <source>
        <dbReference type="Proteomes" id="UP000188184"/>
    </source>
</evidence>
<evidence type="ECO:0000256" key="4">
    <source>
        <dbReference type="ARBA" id="ARBA00022605"/>
    </source>
</evidence>
<proteinExistence type="inferred from homology"/>
<sequence>MGRFLQESIEKQNPAFVAYIMAGDGGLETLENRIEVLEEAGVTAIELGIPFSDPVADGPVIQDAGVRALREGVTLRDVFATVRGFKHTPEVPLVIMTYLNPVLQYGAEAFAESCREAGIAGVIIPDLPFEHQDLVQPALSEAEVPLVQLVTLTTTDERLEAILAQAEGFVYAVTVKGVTGGRTEFSDSVAPFLKKIRSKSPVPVMAGFGISSAEQAAGLVASCDGFIVGSTIVQAFHEGREDDIRELVQGVTGLAVNKG</sequence>
<accession>A0A1Q2L0K1</accession>
<dbReference type="AlphaFoldDB" id="A0A1Q2L0K1"/>
<dbReference type="PANTHER" id="PTHR43406">
    <property type="entry name" value="TRYPTOPHAN SYNTHASE, ALPHA CHAIN"/>
    <property type="match status" value="1"/>
</dbReference>
<dbReference type="InterPro" id="IPR013785">
    <property type="entry name" value="Aldolase_TIM"/>
</dbReference>
<comment type="function">
    <text evidence="1 9">The alpha subunit is responsible for the aldol cleavage of indoleglycerol phosphate to indole and glyceraldehyde 3-phosphate.</text>
</comment>
<dbReference type="NCBIfam" id="TIGR00262">
    <property type="entry name" value="trpA"/>
    <property type="match status" value="1"/>
</dbReference>
<evidence type="ECO:0000256" key="5">
    <source>
        <dbReference type="ARBA" id="ARBA00022822"/>
    </source>
</evidence>
<keyword evidence="6 9" id="KW-0057">Aromatic amino acid biosynthesis</keyword>
<dbReference type="SUPFAM" id="SSF51366">
    <property type="entry name" value="Ribulose-phoshate binding barrel"/>
    <property type="match status" value="1"/>
</dbReference>
<dbReference type="GO" id="GO:0004834">
    <property type="term" value="F:tryptophan synthase activity"/>
    <property type="evidence" value="ECO:0007669"/>
    <property type="project" value="UniProtKB-UniRule"/>
</dbReference>
<comment type="similarity">
    <text evidence="9 10">Belongs to the TrpA family.</text>
</comment>
<evidence type="ECO:0000313" key="11">
    <source>
        <dbReference type="EMBL" id="AQQ53985.1"/>
    </source>
</evidence>
<comment type="pathway">
    <text evidence="2 9">Amino-acid biosynthesis; L-tryptophan biosynthesis; L-tryptophan from chorismate: step 5/5.</text>
</comment>
<dbReference type="RefSeq" id="WP_077589883.1">
    <property type="nucleotide sequence ID" value="NZ_CP019640.1"/>
</dbReference>
<evidence type="ECO:0000256" key="6">
    <source>
        <dbReference type="ARBA" id="ARBA00023141"/>
    </source>
</evidence>
<evidence type="ECO:0000256" key="10">
    <source>
        <dbReference type="RuleBase" id="RU003662"/>
    </source>
</evidence>
<dbReference type="Proteomes" id="UP000188184">
    <property type="component" value="Chromosome"/>
</dbReference>
<keyword evidence="12" id="KW-1185">Reference proteome</keyword>
<protein>
    <recommendedName>
        <fullName evidence="9">Tryptophan synthase alpha chain</fullName>
        <ecNumber evidence="9">4.2.1.20</ecNumber>
    </recommendedName>
</protein>
<comment type="catalytic activity">
    <reaction evidence="8 9">
        <text>(1S,2R)-1-C-(indol-3-yl)glycerol 3-phosphate + L-serine = D-glyceraldehyde 3-phosphate + L-tryptophan + H2O</text>
        <dbReference type="Rhea" id="RHEA:10532"/>
        <dbReference type="ChEBI" id="CHEBI:15377"/>
        <dbReference type="ChEBI" id="CHEBI:33384"/>
        <dbReference type="ChEBI" id="CHEBI:57912"/>
        <dbReference type="ChEBI" id="CHEBI:58866"/>
        <dbReference type="ChEBI" id="CHEBI:59776"/>
        <dbReference type="EC" id="4.2.1.20"/>
    </reaction>
</comment>
<evidence type="ECO:0000256" key="3">
    <source>
        <dbReference type="ARBA" id="ARBA00011270"/>
    </source>
</evidence>
<dbReference type="EC" id="4.2.1.20" evidence="9"/>
<evidence type="ECO:0000256" key="9">
    <source>
        <dbReference type="HAMAP-Rule" id="MF_00131"/>
    </source>
</evidence>
<dbReference type="CDD" id="cd04724">
    <property type="entry name" value="Tryptophan_synthase_alpha"/>
    <property type="match status" value="1"/>
</dbReference>
<keyword evidence="4 9" id="KW-0028">Amino-acid biosynthesis</keyword>
<organism evidence="11 12">
    <name type="scientific">Planococcus lenghuensis</name>
    <dbReference type="NCBI Taxonomy" id="2213202"/>
    <lineage>
        <taxon>Bacteria</taxon>
        <taxon>Bacillati</taxon>
        <taxon>Bacillota</taxon>
        <taxon>Bacilli</taxon>
        <taxon>Bacillales</taxon>
        <taxon>Caryophanaceae</taxon>
        <taxon>Planococcus</taxon>
    </lineage>
</organism>
<feature type="active site" description="Proton acceptor" evidence="9">
    <location>
        <position position="46"/>
    </location>
</feature>
<feature type="active site" description="Proton acceptor" evidence="9">
    <location>
        <position position="57"/>
    </location>
</feature>
<dbReference type="UniPathway" id="UPA00035">
    <property type="reaction ID" value="UER00044"/>
</dbReference>
<dbReference type="Gene3D" id="3.20.20.70">
    <property type="entry name" value="Aldolase class I"/>
    <property type="match status" value="1"/>
</dbReference>
<dbReference type="KEGG" id="pmar:B0X71_13365"/>
<dbReference type="EMBL" id="CP019640">
    <property type="protein sequence ID" value="AQQ53985.1"/>
    <property type="molecule type" value="Genomic_DNA"/>
</dbReference>
<reference evidence="11 12" key="1">
    <citation type="submission" date="2017-02" db="EMBL/GenBank/DDBJ databases">
        <title>The complete genomic sequence of a novel cold adapted crude oil-degrading bacterium Planococcus qaidamina Y42.</title>
        <authorList>
            <person name="Yang R."/>
        </authorList>
    </citation>
    <scope>NUCLEOTIDE SEQUENCE [LARGE SCALE GENOMIC DNA]</scope>
    <source>
        <strain evidence="11 12">Y42</strain>
    </source>
</reference>
<evidence type="ECO:0000256" key="1">
    <source>
        <dbReference type="ARBA" id="ARBA00003365"/>
    </source>
</evidence>
<evidence type="ECO:0000256" key="7">
    <source>
        <dbReference type="ARBA" id="ARBA00023239"/>
    </source>
</evidence>
<keyword evidence="5 9" id="KW-0822">Tryptophan biosynthesis</keyword>
<dbReference type="Pfam" id="PF00290">
    <property type="entry name" value="Trp_syntA"/>
    <property type="match status" value="1"/>
</dbReference>
<dbReference type="PANTHER" id="PTHR43406:SF1">
    <property type="entry name" value="TRYPTOPHAN SYNTHASE ALPHA CHAIN, CHLOROPLASTIC"/>
    <property type="match status" value="1"/>
</dbReference>
<dbReference type="GO" id="GO:0005829">
    <property type="term" value="C:cytosol"/>
    <property type="evidence" value="ECO:0007669"/>
    <property type="project" value="TreeGrafter"/>
</dbReference>
<comment type="subunit">
    <text evidence="3 9">Tetramer of two alpha and two beta chains.</text>
</comment>